<dbReference type="KEGG" id="mtea:DK419_02605"/>
<sequence length="71" mass="7504">MLGPNDGSLAERLGRDFTGPVVSFVANSDAVAIIDAQRQMAGSSVGGFVQLTTILRDSITTKVLHCWPEDA</sequence>
<keyword evidence="2" id="KW-1185">Reference proteome</keyword>
<dbReference type="RefSeq" id="WP_109957715.1">
    <property type="nucleotide sequence ID" value="NZ_CP029553.1"/>
</dbReference>
<organism evidence="1 2">
    <name type="scientific">Methylobacterium terrae</name>
    <dbReference type="NCBI Taxonomy" id="2202827"/>
    <lineage>
        <taxon>Bacteria</taxon>
        <taxon>Pseudomonadati</taxon>
        <taxon>Pseudomonadota</taxon>
        <taxon>Alphaproteobacteria</taxon>
        <taxon>Hyphomicrobiales</taxon>
        <taxon>Methylobacteriaceae</taxon>
        <taxon>Methylobacterium</taxon>
    </lineage>
</organism>
<dbReference type="EMBL" id="CP029553">
    <property type="protein sequence ID" value="AWN45346.1"/>
    <property type="molecule type" value="Genomic_DNA"/>
</dbReference>
<protein>
    <submittedName>
        <fullName evidence="1">Uncharacterized protein</fullName>
    </submittedName>
</protein>
<proteinExistence type="predicted"/>
<dbReference type="AlphaFoldDB" id="A0A2U8WJ46"/>
<evidence type="ECO:0000313" key="2">
    <source>
        <dbReference type="Proteomes" id="UP000245444"/>
    </source>
</evidence>
<evidence type="ECO:0000313" key="1">
    <source>
        <dbReference type="EMBL" id="AWN45346.1"/>
    </source>
</evidence>
<reference evidence="1 2" key="1">
    <citation type="submission" date="2018-05" db="EMBL/GenBank/DDBJ databases">
        <title>Complete Genome Sequence of Methylobacterium sp. 17Sr1-28.</title>
        <authorList>
            <person name="Srinivasan S."/>
        </authorList>
    </citation>
    <scope>NUCLEOTIDE SEQUENCE [LARGE SCALE GENOMIC DNA]</scope>
    <source>
        <strain evidence="1 2">17Sr1-28</strain>
    </source>
</reference>
<dbReference type="Proteomes" id="UP000245444">
    <property type="component" value="Chromosome"/>
</dbReference>
<dbReference type="OrthoDB" id="7991867at2"/>
<name>A0A2U8WJ46_9HYPH</name>
<accession>A0A2U8WJ46</accession>
<gene>
    <name evidence="1" type="ORF">DK419_02605</name>
</gene>